<dbReference type="AlphaFoldDB" id="A0AAP3XQ27"/>
<dbReference type="PROSITE" id="PS00211">
    <property type="entry name" value="ABC_TRANSPORTER_1"/>
    <property type="match status" value="1"/>
</dbReference>
<evidence type="ECO:0000313" key="10">
    <source>
        <dbReference type="Proteomes" id="UP001301140"/>
    </source>
</evidence>
<evidence type="ECO:0000256" key="7">
    <source>
        <dbReference type="ARBA" id="ARBA00023136"/>
    </source>
</evidence>
<comment type="caution">
    <text evidence="9">The sequence shown here is derived from an EMBL/GenBank/DDBJ whole genome shotgun (WGS) entry which is preliminary data.</text>
</comment>
<dbReference type="GO" id="GO:0016887">
    <property type="term" value="F:ATP hydrolysis activity"/>
    <property type="evidence" value="ECO:0007669"/>
    <property type="project" value="InterPro"/>
</dbReference>
<comment type="subcellular location">
    <subcellularLocation>
        <location evidence="1">Cell inner membrane</location>
        <topology evidence="1">Peripheral membrane protein</topology>
    </subcellularLocation>
</comment>
<dbReference type="Pfam" id="PF00005">
    <property type="entry name" value="ABC_tran"/>
    <property type="match status" value="1"/>
</dbReference>
<keyword evidence="3" id="KW-0813">Transport</keyword>
<dbReference type="NCBIfam" id="TIGR01727">
    <property type="entry name" value="oligo_HPY"/>
    <property type="match status" value="1"/>
</dbReference>
<dbReference type="PROSITE" id="PS50893">
    <property type="entry name" value="ABC_TRANSPORTER_2"/>
    <property type="match status" value="1"/>
</dbReference>
<gene>
    <name evidence="9" type="ORF">PZ740_07650</name>
</gene>
<sequence length="334" mass="35942">MSEPALLEVRDLRVSFKTAAGELEAVCGVDLDLAAGEVLGVVGESGSGKSVALKAIMGLLPPRARVTGSIRFRGRELLGASEREMRRLRGGRIALIFQDPLTAFNPMLTIGEQIAEMLMLHDRSLSRAQLRARTVELLELVSIPEPSSRIDQYPHEFSGGMRQRAMIAMAVANRPELLIADEPTTALDVTVQAQILDVLRDLQRELDIGLALVTHDLGVVAGMAHRVSVMYSGRIVEHAAVDDLFAAPRHPYTRALLASIPRLEGARGRLASIDGSPPSLAGRPPGCAFAPRCPMSAAVCRSERPALRPVGGSRSACHFAEQLGARTEEAQALR</sequence>
<name>A0AAP3XQ27_9PROT</name>
<dbReference type="CDD" id="cd03257">
    <property type="entry name" value="ABC_NikE_OppD_transporters"/>
    <property type="match status" value="1"/>
</dbReference>
<evidence type="ECO:0000256" key="2">
    <source>
        <dbReference type="ARBA" id="ARBA00005417"/>
    </source>
</evidence>
<accession>A0AAP3XQ27</accession>
<organism evidence="9 10">
    <name type="scientific">Marinimicrococcus flavescens</name>
    <dbReference type="NCBI Taxonomy" id="3031815"/>
    <lineage>
        <taxon>Bacteria</taxon>
        <taxon>Pseudomonadati</taxon>
        <taxon>Pseudomonadota</taxon>
        <taxon>Alphaproteobacteria</taxon>
        <taxon>Geminicoccales</taxon>
        <taxon>Geminicoccaceae</taxon>
        <taxon>Marinimicrococcus</taxon>
    </lineage>
</organism>
<dbReference type="InterPro" id="IPR050388">
    <property type="entry name" value="ABC_Ni/Peptide_Import"/>
</dbReference>
<evidence type="ECO:0000256" key="1">
    <source>
        <dbReference type="ARBA" id="ARBA00004417"/>
    </source>
</evidence>
<keyword evidence="6 9" id="KW-0067">ATP-binding</keyword>
<dbReference type="SUPFAM" id="SSF52540">
    <property type="entry name" value="P-loop containing nucleoside triphosphate hydrolases"/>
    <property type="match status" value="1"/>
</dbReference>
<dbReference type="Proteomes" id="UP001301140">
    <property type="component" value="Unassembled WGS sequence"/>
</dbReference>
<dbReference type="InterPro" id="IPR017871">
    <property type="entry name" value="ABC_transporter-like_CS"/>
</dbReference>
<feature type="domain" description="ABC transporter" evidence="8">
    <location>
        <begin position="9"/>
        <end position="257"/>
    </location>
</feature>
<dbReference type="RefSeq" id="WP_327788675.1">
    <property type="nucleotide sequence ID" value="NZ_JARGEQ010000082.1"/>
</dbReference>
<dbReference type="PANTHER" id="PTHR43297">
    <property type="entry name" value="OLIGOPEPTIDE TRANSPORT ATP-BINDING PROTEIN APPD"/>
    <property type="match status" value="1"/>
</dbReference>
<dbReference type="GO" id="GO:0005524">
    <property type="term" value="F:ATP binding"/>
    <property type="evidence" value="ECO:0007669"/>
    <property type="project" value="UniProtKB-KW"/>
</dbReference>
<dbReference type="Pfam" id="PF08352">
    <property type="entry name" value="oligo_HPY"/>
    <property type="match status" value="1"/>
</dbReference>
<evidence type="ECO:0000256" key="6">
    <source>
        <dbReference type="ARBA" id="ARBA00022840"/>
    </source>
</evidence>
<dbReference type="FunFam" id="3.40.50.300:FF:000016">
    <property type="entry name" value="Oligopeptide ABC transporter ATP-binding component"/>
    <property type="match status" value="1"/>
</dbReference>
<keyword evidence="10" id="KW-1185">Reference proteome</keyword>
<dbReference type="GO" id="GO:0055085">
    <property type="term" value="P:transmembrane transport"/>
    <property type="evidence" value="ECO:0007669"/>
    <property type="project" value="UniProtKB-ARBA"/>
</dbReference>
<evidence type="ECO:0000313" key="9">
    <source>
        <dbReference type="EMBL" id="MDF1586258.1"/>
    </source>
</evidence>
<dbReference type="GO" id="GO:0015833">
    <property type="term" value="P:peptide transport"/>
    <property type="evidence" value="ECO:0007669"/>
    <property type="project" value="InterPro"/>
</dbReference>
<dbReference type="SMART" id="SM00382">
    <property type="entry name" value="AAA"/>
    <property type="match status" value="1"/>
</dbReference>
<dbReference type="InterPro" id="IPR013563">
    <property type="entry name" value="Oligopep_ABC_C"/>
</dbReference>
<evidence type="ECO:0000256" key="4">
    <source>
        <dbReference type="ARBA" id="ARBA00022475"/>
    </source>
</evidence>
<dbReference type="InterPro" id="IPR003593">
    <property type="entry name" value="AAA+_ATPase"/>
</dbReference>
<keyword evidence="4" id="KW-1003">Cell membrane</keyword>
<evidence type="ECO:0000256" key="3">
    <source>
        <dbReference type="ARBA" id="ARBA00022448"/>
    </source>
</evidence>
<evidence type="ECO:0000259" key="8">
    <source>
        <dbReference type="PROSITE" id="PS50893"/>
    </source>
</evidence>
<dbReference type="PANTHER" id="PTHR43297:SF2">
    <property type="entry name" value="DIPEPTIDE TRANSPORT ATP-BINDING PROTEIN DPPD"/>
    <property type="match status" value="1"/>
</dbReference>
<dbReference type="EMBL" id="JARGEQ010000082">
    <property type="protein sequence ID" value="MDF1586258.1"/>
    <property type="molecule type" value="Genomic_DNA"/>
</dbReference>
<dbReference type="InterPro" id="IPR027417">
    <property type="entry name" value="P-loop_NTPase"/>
</dbReference>
<protein>
    <submittedName>
        <fullName evidence="9">ABC transporter ATP-binding protein</fullName>
    </submittedName>
</protein>
<dbReference type="Gene3D" id="3.40.50.300">
    <property type="entry name" value="P-loop containing nucleotide triphosphate hydrolases"/>
    <property type="match status" value="1"/>
</dbReference>
<reference evidence="9 10" key="1">
    <citation type="submission" date="2023-03" db="EMBL/GenBank/DDBJ databases">
        <title>YIM 152171 draft genome.</title>
        <authorList>
            <person name="Yang Z."/>
        </authorList>
    </citation>
    <scope>NUCLEOTIDE SEQUENCE [LARGE SCALE GENOMIC DNA]</scope>
    <source>
        <strain evidence="9 10">YIM 152171</strain>
    </source>
</reference>
<proteinExistence type="inferred from homology"/>
<keyword evidence="7" id="KW-0472">Membrane</keyword>
<dbReference type="GO" id="GO:0005886">
    <property type="term" value="C:plasma membrane"/>
    <property type="evidence" value="ECO:0007669"/>
    <property type="project" value="UniProtKB-SubCell"/>
</dbReference>
<comment type="similarity">
    <text evidence="2">Belongs to the ABC transporter superfamily.</text>
</comment>
<dbReference type="InterPro" id="IPR003439">
    <property type="entry name" value="ABC_transporter-like_ATP-bd"/>
</dbReference>
<keyword evidence="5" id="KW-0547">Nucleotide-binding</keyword>
<evidence type="ECO:0000256" key="5">
    <source>
        <dbReference type="ARBA" id="ARBA00022741"/>
    </source>
</evidence>